<evidence type="ECO:0000313" key="1">
    <source>
        <dbReference type="EMBL" id="MCX3061892.1"/>
    </source>
</evidence>
<evidence type="ECO:0000313" key="2">
    <source>
        <dbReference type="Proteomes" id="UP001163064"/>
    </source>
</evidence>
<comment type="caution">
    <text evidence="1">The sequence shown here is derived from an EMBL/GenBank/DDBJ whole genome shotgun (WGS) entry which is preliminary data.</text>
</comment>
<organism evidence="1 2">
    <name type="scientific">Streptomyces beihaiensis</name>
    <dbReference type="NCBI Taxonomy" id="2984495"/>
    <lineage>
        <taxon>Bacteria</taxon>
        <taxon>Bacillati</taxon>
        <taxon>Actinomycetota</taxon>
        <taxon>Actinomycetes</taxon>
        <taxon>Kitasatosporales</taxon>
        <taxon>Streptomycetaceae</taxon>
        <taxon>Streptomyces</taxon>
    </lineage>
</organism>
<evidence type="ECO:0008006" key="3">
    <source>
        <dbReference type="Google" id="ProtNLM"/>
    </source>
</evidence>
<proteinExistence type="predicted"/>
<keyword evidence="2" id="KW-1185">Reference proteome</keyword>
<sequence length="92" mass="9978">MTTTAPLLETILSVQAREEYRALTDDQASVIDRALGMLARDPQARGTVDEGQGARRAFVSQELQIRYGTHDRYLVIAEIIVTGGTFLLGGAA</sequence>
<dbReference type="RefSeq" id="WP_266601608.1">
    <property type="nucleotide sequence ID" value="NZ_JAPHNL010000248.1"/>
</dbReference>
<reference evidence="1" key="1">
    <citation type="submission" date="2022-10" db="EMBL/GenBank/DDBJ databases">
        <title>Streptomyces beihaiensis sp. nov., a chitin degrading actinobacterium, isolated from shrimp pond soil.</title>
        <authorList>
            <person name="Xie J."/>
            <person name="Shen N."/>
        </authorList>
    </citation>
    <scope>NUCLEOTIDE SEQUENCE</scope>
    <source>
        <strain evidence="1">GXMU-J5</strain>
    </source>
</reference>
<gene>
    <name evidence="1" type="ORF">OFY01_19425</name>
</gene>
<dbReference type="EMBL" id="JAPHNL010000248">
    <property type="protein sequence ID" value="MCX3061892.1"/>
    <property type="molecule type" value="Genomic_DNA"/>
</dbReference>
<dbReference type="Proteomes" id="UP001163064">
    <property type="component" value="Unassembled WGS sequence"/>
</dbReference>
<protein>
    <recommendedName>
        <fullName evidence="3">Addiction module toxin RelE</fullName>
    </recommendedName>
</protein>
<accession>A0ABT3TXW8</accession>
<name>A0ABT3TXW8_9ACTN</name>